<dbReference type="EMBL" id="KQ981625">
    <property type="protein sequence ID" value="KYN39046.1"/>
    <property type="molecule type" value="Genomic_DNA"/>
</dbReference>
<evidence type="ECO:0000313" key="2">
    <source>
        <dbReference type="Proteomes" id="UP000078541"/>
    </source>
</evidence>
<dbReference type="Proteomes" id="UP000078541">
    <property type="component" value="Unassembled WGS sequence"/>
</dbReference>
<name>A0A195FFA8_9HYME</name>
<organism evidence="1 2">
    <name type="scientific">Trachymyrmex septentrionalis</name>
    <dbReference type="NCBI Taxonomy" id="34720"/>
    <lineage>
        <taxon>Eukaryota</taxon>
        <taxon>Metazoa</taxon>
        <taxon>Ecdysozoa</taxon>
        <taxon>Arthropoda</taxon>
        <taxon>Hexapoda</taxon>
        <taxon>Insecta</taxon>
        <taxon>Pterygota</taxon>
        <taxon>Neoptera</taxon>
        <taxon>Endopterygota</taxon>
        <taxon>Hymenoptera</taxon>
        <taxon>Apocrita</taxon>
        <taxon>Aculeata</taxon>
        <taxon>Formicoidea</taxon>
        <taxon>Formicidae</taxon>
        <taxon>Myrmicinae</taxon>
        <taxon>Trachymyrmex</taxon>
    </lineage>
</organism>
<protein>
    <submittedName>
        <fullName evidence="1">Uncharacterized protein</fullName>
    </submittedName>
</protein>
<proteinExistence type="predicted"/>
<reference evidence="1 2" key="1">
    <citation type="submission" date="2016-03" db="EMBL/GenBank/DDBJ databases">
        <title>Trachymyrmex septentrionalis WGS genome.</title>
        <authorList>
            <person name="Nygaard S."/>
            <person name="Hu H."/>
            <person name="Boomsma J."/>
            <person name="Zhang G."/>
        </authorList>
    </citation>
    <scope>NUCLEOTIDE SEQUENCE [LARGE SCALE GENOMIC DNA]</scope>
    <source>
        <strain evidence="1">Tsep2-gDNA-1</strain>
        <tissue evidence="1">Whole body</tissue>
    </source>
</reference>
<evidence type="ECO:0000313" key="1">
    <source>
        <dbReference type="EMBL" id="KYN39046.1"/>
    </source>
</evidence>
<gene>
    <name evidence="1" type="ORF">ALC56_06472</name>
</gene>
<sequence length="307" mass="32369">IVAALRCCLYLVAIKSAILNHISNRFSIGHFSHSRCAFTATSIAFFTSSGVAQHCQVQFDETIDERSRVGLSQRDACYFAIRNTIDIVARTVNGKRLRTAPMRSLLTFGYSPTTSDGKSGPTSSDGDGDRISSMFGSPFSSRTQLPKLREASVIELVESVKLPSVELLIIPTDSHVHCCKQQYFNAKCVGVHTASFLSLNCILGSGVLVRLSLAEPIAELLSSSGFVGGVGILIAARVAAIACSIADFPPDSGVLVCDIVGTFGALCSLQSVFFSVVEVDIVTLASLLIGEGGGIPDAVICGDAAVI</sequence>
<dbReference type="AlphaFoldDB" id="A0A195FFA8"/>
<feature type="non-terminal residue" evidence="1">
    <location>
        <position position="1"/>
    </location>
</feature>
<accession>A0A195FFA8</accession>
<keyword evidence="2" id="KW-1185">Reference proteome</keyword>